<dbReference type="Gene3D" id="3.30.160.670">
    <property type="match status" value="1"/>
</dbReference>
<reference evidence="2 3" key="1">
    <citation type="submission" date="2019-02" db="EMBL/GenBank/DDBJ databases">
        <title>Deep-cultivation of Planctomycetes and their phenomic and genomic characterization uncovers novel biology.</title>
        <authorList>
            <person name="Wiegand S."/>
            <person name="Jogler M."/>
            <person name="Boedeker C."/>
            <person name="Pinto D."/>
            <person name="Vollmers J."/>
            <person name="Rivas-Marin E."/>
            <person name="Kohn T."/>
            <person name="Peeters S.H."/>
            <person name="Heuer A."/>
            <person name="Rast P."/>
            <person name="Oberbeckmann S."/>
            <person name="Bunk B."/>
            <person name="Jeske O."/>
            <person name="Meyerdierks A."/>
            <person name="Storesund J.E."/>
            <person name="Kallscheuer N."/>
            <person name="Luecker S."/>
            <person name="Lage O.M."/>
            <person name="Pohl T."/>
            <person name="Merkel B.J."/>
            <person name="Hornburger P."/>
            <person name="Mueller R.-W."/>
            <person name="Bruemmer F."/>
            <person name="Labrenz M."/>
            <person name="Spormann A.M."/>
            <person name="Op Den Camp H."/>
            <person name="Overmann J."/>
            <person name="Amann R."/>
            <person name="Jetten M.S.M."/>
            <person name="Mascher T."/>
            <person name="Medema M.H."/>
            <person name="Devos D.P."/>
            <person name="Kaster A.-K."/>
            <person name="Ovreas L."/>
            <person name="Rohde M."/>
            <person name="Galperin M.Y."/>
            <person name="Jogler C."/>
        </authorList>
    </citation>
    <scope>NUCLEOTIDE SEQUENCE [LARGE SCALE GENOMIC DNA]</scope>
    <source>
        <strain evidence="2 3">Poly41</strain>
    </source>
</reference>
<dbReference type="Proteomes" id="UP000319143">
    <property type="component" value="Unassembled WGS sequence"/>
</dbReference>
<gene>
    <name evidence="2" type="ORF">Poly41_65020</name>
</gene>
<feature type="domain" description="DUF4136" evidence="1">
    <location>
        <begin position="83"/>
        <end position="242"/>
    </location>
</feature>
<evidence type="ECO:0000259" key="1">
    <source>
        <dbReference type="Pfam" id="PF13590"/>
    </source>
</evidence>
<proteinExistence type="predicted"/>
<organism evidence="2 3">
    <name type="scientific">Novipirellula artificiosorum</name>
    <dbReference type="NCBI Taxonomy" id="2528016"/>
    <lineage>
        <taxon>Bacteria</taxon>
        <taxon>Pseudomonadati</taxon>
        <taxon>Planctomycetota</taxon>
        <taxon>Planctomycetia</taxon>
        <taxon>Pirellulales</taxon>
        <taxon>Pirellulaceae</taxon>
        <taxon>Novipirellula</taxon>
    </lineage>
</organism>
<dbReference type="OrthoDB" id="9989644at2"/>
<protein>
    <recommendedName>
        <fullName evidence="1">DUF4136 domain-containing protein</fullName>
    </recommendedName>
</protein>
<name>A0A5C6D248_9BACT</name>
<dbReference type="InterPro" id="IPR025411">
    <property type="entry name" value="DUF4136"/>
</dbReference>
<dbReference type="AlphaFoldDB" id="A0A5C6D248"/>
<accession>A0A5C6D248</accession>
<comment type="caution">
    <text evidence="2">The sequence shown here is derived from an EMBL/GenBank/DDBJ whole genome shotgun (WGS) entry which is preliminary data.</text>
</comment>
<dbReference type="Pfam" id="PF13590">
    <property type="entry name" value="DUF4136"/>
    <property type="match status" value="1"/>
</dbReference>
<evidence type="ECO:0000313" key="2">
    <source>
        <dbReference type="EMBL" id="TWU30808.1"/>
    </source>
</evidence>
<evidence type="ECO:0000313" key="3">
    <source>
        <dbReference type="Proteomes" id="UP000319143"/>
    </source>
</evidence>
<dbReference type="RefSeq" id="WP_146531194.1">
    <property type="nucleotide sequence ID" value="NZ_SJPV01000020.1"/>
</dbReference>
<keyword evidence="3" id="KW-1185">Reference proteome</keyword>
<dbReference type="EMBL" id="SJPV01000020">
    <property type="protein sequence ID" value="TWU30808.1"/>
    <property type="molecule type" value="Genomic_DNA"/>
</dbReference>
<sequence length="253" mass="27649">METFIIIGVVLVIVVLCSTSSTISGALIPQSVRDAVSKLMPGSPIVDATANMEGETVVFVGSKANSKTVYVRRGGEMTTACTYSSASRFPRSGTFAFIGFEHNLKPGMEAMAEQAETRIRKCLTEALALKQFQLAEQEVADILITVFCALDDHVELFTLGEAFDEPDGHKWGTALRTALRHDQVDEMATFARGSLLIEVVDATTDDVWQAVAMADIVVEVSEKERARRTHRAIFQMLDKFPPKSAKQSPQCEG</sequence>